<evidence type="ECO:0000256" key="3">
    <source>
        <dbReference type="ARBA" id="ARBA00022576"/>
    </source>
</evidence>
<keyword evidence="3 6" id="KW-0032">Aminotransferase</keyword>
<sequence length="399" mass="43146">MKQRIASRISSIAPSLTLAITAKAKAMKAAGESVVSFGAGEPDFNTPGHIIDAAKAALDRGCTKYTPSSGLMPLRKAIAEKLRRDNGLDYEPSQIIVSNGAKHSIFNACFALLEEGDEVIIPAPYWLTYPEVVKVCGGVPVYIEGKKENQFKFTAEDLERAITDKTKLLIFNSPSNPTGAVYTEPEVRAIAEVCERKGIFVLSDEIYEKLCYGGVKPFSIAACSEKMKELTVTVNGLSKTYAMTGWRLGYLAAPKDVAKAIDSFQSHATSNACSITQYAAIEALASPDSEVQAMVDVFARRREKMLALIAEIDGVSAVKPDGAFYVMLDVGGLYGKSYRGRKIEGSIAFSDALLEGEKVATVPGISFGADDCLRLSYSISLEEMEEGLRRIAHFVSELS</sequence>
<dbReference type="EC" id="2.6.1.-" evidence="6"/>
<comment type="similarity">
    <text evidence="2 6">Belongs to the class-I pyridoxal-phosphate-dependent aminotransferase family.</text>
</comment>
<dbReference type="Pfam" id="PF00155">
    <property type="entry name" value="Aminotran_1_2"/>
    <property type="match status" value="1"/>
</dbReference>
<organism evidence="8 9">
    <name type="scientific">Candidatus Scatosoma pullistercoris</name>
    <dbReference type="NCBI Taxonomy" id="2840934"/>
    <lineage>
        <taxon>Bacteria</taxon>
        <taxon>Bacillati</taxon>
        <taxon>Bacillota</taxon>
        <taxon>Clostridia</taxon>
        <taxon>Candidatus Scatosoma</taxon>
    </lineage>
</organism>
<evidence type="ECO:0000256" key="1">
    <source>
        <dbReference type="ARBA" id="ARBA00001933"/>
    </source>
</evidence>
<evidence type="ECO:0000256" key="6">
    <source>
        <dbReference type="RuleBase" id="RU000481"/>
    </source>
</evidence>
<evidence type="ECO:0000313" key="8">
    <source>
        <dbReference type="EMBL" id="HIU58667.1"/>
    </source>
</evidence>
<reference evidence="8" key="1">
    <citation type="submission" date="2020-10" db="EMBL/GenBank/DDBJ databases">
        <authorList>
            <person name="Gilroy R."/>
        </authorList>
    </citation>
    <scope>NUCLEOTIDE SEQUENCE</scope>
    <source>
        <strain evidence="8">11687</strain>
    </source>
</reference>
<dbReference type="PANTHER" id="PTHR46383">
    <property type="entry name" value="ASPARTATE AMINOTRANSFERASE"/>
    <property type="match status" value="1"/>
</dbReference>
<keyword evidence="4 6" id="KW-0808">Transferase</keyword>
<comment type="caution">
    <text evidence="8">The sequence shown here is derived from an EMBL/GenBank/DDBJ whole genome shotgun (WGS) entry which is preliminary data.</text>
</comment>
<dbReference type="GO" id="GO:0030170">
    <property type="term" value="F:pyridoxal phosphate binding"/>
    <property type="evidence" value="ECO:0007669"/>
    <property type="project" value="InterPro"/>
</dbReference>
<dbReference type="Gene3D" id="3.40.640.10">
    <property type="entry name" value="Type I PLP-dependent aspartate aminotransferase-like (Major domain)"/>
    <property type="match status" value="1"/>
</dbReference>
<evidence type="ECO:0000256" key="2">
    <source>
        <dbReference type="ARBA" id="ARBA00007441"/>
    </source>
</evidence>
<dbReference type="InterPro" id="IPR050596">
    <property type="entry name" value="AspAT/PAT-like"/>
</dbReference>
<dbReference type="Proteomes" id="UP000824081">
    <property type="component" value="Unassembled WGS sequence"/>
</dbReference>
<dbReference type="CDD" id="cd00609">
    <property type="entry name" value="AAT_like"/>
    <property type="match status" value="1"/>
</dbReference>
<dbReference type="AlphaFoldDB" id="A0A9D1ME84"/>
<evidence type="ECO:0000259" key="7">
    <source>
        <dbReference type="Pfam" id="PF00155"/>
    </source>
</evidence>
<comment type="cofactor">
    <cofactor evidence="1 6">
        <name>pyridoxal 5'-phosphate</name>
        <dbReference type="ChEBI" id="CHEBI:597326"/>
    </cofactor>
</comment>
<protein>
    <recommendedName>
        <fullName evidence="6">Aminotransferase</fullName>
        <ecNumber evidence="6">2.6.1.-</ecNumber>
    </recommendedName>
</protein>
<dbReference type="InterPro" id="IPR015424">
    <property type="entry name" value="PyrdxlP-dep_Trfase"/>
</dbReference>
<proteinExistence type="inferred from homology"/>
<name>A0A9D1ME84_9FIRM</name>
<dbReference type="InterPro" id="IPR015421">
    <property type="entry name" value="PyrdxlP-dep_Trfase_major"/>
</dbReference>
<evidence type="ECO:0000256" key="4">
    <source>
        <dbReference type="ARBA" id="ARBA00022679"/>
    </source>
</evidence>
<accession>A0A9D1ME84</accession>
<dbReference type="Gene3D" id="3.90.1150.10">
    <property type="entry name" value="Aspartate Aminotransferase, domain 1"/>
    <property type="match status" value="1"/>
</dbReference>
<dbReference type="InterPro" id="IPR004839">
    <property type="entry name" value="Aminotransferase_I/II_large"/>
</dbReference>
<evidence type="ECO:0000256" key="5">
    <source>
        <dbReference type="ARBA" id="ARBA00022898"/>
    </source>
</evidence>
<evidence type="ECO:0000313" key="9">
    <source>
        <dbReference type="Proteomes" id="UP000824081"/>
    </source>
</evidence>
<gene>
    <name evidence="8" type="ORF">IAC57_01055</name>
</gene>
<dbReference type="PROSITE" id="PS00105">
    <property type="entry name" value="AA_TRANSFER_CLASS_1"/>
    <property type="match status" value="1"/>
</dbReference>
<dbReference type="EMBL" id="DVMZ01000029">
    <property type="protein sequence ID" value="HIU58667.1"/>
    <property type="molecule type" value="Genomic_DNA"/>
</dbReference>
<dbReference type="SUPFAM" id="SSF53383">
    <property type="entry name" value="PLP-dependent transferases"/>
    <property type="match status" value="1"/>
</dbReference>
<dbReference type="PANTHER" id="PTHR46383:SF1">
    <property type="entry name" value="ASPARTATE AMINOTRANSFERASE"/>
    <property type="match status" value="1"/>
</dbReference>
<dbReference type="InterPro" id="IPR004838">
    <property type="entry name" value="NHTrfase_class1_PyrdxlP-BS"/>
</dbReference>
<dbReference type="InterPro" id="IPR015422">
    <property type="entry name" value="PyrdxlP-dep_Trfase_small"/>
</dbReference>
<feature type="domain" description="Aminotransferase class I/classII large" evidence="7">
    <location>
        <begin position="33"/>
        <end position="391"/>
    </location>
</feature>
<reference evidence="8" key="2">
    <citation type="journal article" date="2021" name="PeerJ">
        <title>Extensive microbial diversity within the chicken gut microbiome revealed by metagenomics and culture.</title>
        <authorList>
            <person name="Gilroy R."/>
            <person name="Ravi A."/>
            <person name="Getino M."/>
            <person name="Pursley I."/>
            <person name="Horton D.L."/>
            <person name="Alikhan N.F."/>
            <person name="Baker D."/>
            <person name="Gharbi K."/>
            <person name="Hall N."/>
            <person name="Watson M."/>
            <person name="Adriaenssens E.M."/>
            <person name="Foster-Nyarko E."/>
            <person name="Jarju S."/>
            <person name="Secka A."/>
            <person name="Antonio M."/>
            <person name="Oren A."/>
            <person name="Chaudhuri R.R."/>
            <person name="La Ragione R."/>
            <person name="Hildebrand F."/>
            <person name="Pallen M.J."/>
        </authorList>
    </citation>
    <scope>NUCLEOTIDE SEQUENCE</scope>
    <source>
        <strain evidence="8">11687</strain>
    </source>
</reference>
<dbReference type="GO" id="GO:0006520">
    <property type="term" value="P:amino acid metabolic process"/>
    <property type="evidence" value="ECO:0007669"/>
    <property type="project" value="InterPro"/>
</dbReference>
<dbReference type="GO" id="GO:0008483">
    <property type="term" value="F:transaminase activity"/>
    <property type="evidence" value="ECO:0007669"/>
    <property type="project" value="UniProtKB-KW"/>
</dbReference>
<keyword evidence="5" id="KW-0663">Pyridoxal phosphate</keyword>
<dbReference type="FunFam" id="3.40.640.10:FF:000033">
    <property type="entry name" value="Aspartate aminotransferase"/>
    <property type="match status" value="1"/>
</dbReference>